<dbReference type="InterPro" id="IPR007359">
    <property type="entry name" value="SigmaE_reg_RseC_MucC"/>
</dbReference>
<comment type="caution">
    <text evidence="2">The sequence shown here is derived from an EMBL/GenBank/DDBJ whole genome shotgun (WGS) entry which is preliminary data.</text>
</comment>
<feature type="transmembrane region" description="Helical" evidence="1">
    <location>
        <begin position="115"/>
        <end position="136"/>
    </location>
</feature>
<evidence type="ECO:0000313" key="3">
    <source>
        <dbReference type="Proteomes" id="UP000295724"/>
    </source>
</evidence>
<dbReference type="Proteomes" id="UP000295724">
    <property type="component" value="Unassembled WGS sequence"/>
</dbReference>
<feature type="transmembrane region" description="Helical" evidence="1">
    <location>
        <begin position="89"/>
        <end position="109"/>
    </location>
</feature>
<keyword evidence="3" id="KW-1185">Reference proteome</keyword>
<dbReference type="RefSeq" id="WP_099020159.1">
    <property type="nucleotide sequence ID" value="NZ_SNZB01000008.1"/>
</dbReference>
<dbReference type="OrthoDB" id="6199234at2"/>
<gene>
    <name evidence="2" type="ORF">C8D91_2821</name>
</gene>
<keyword evidence="1" id="KW-0812">Transmembrane</keyword>
<dbReference type="PANTHER" id="PTHR35867">
    <property type="entry name" value="PROTEIN RSEC"/>
    <property type="match status" value="1"/>
</dbReference>
<evidence type="ECO:0000313" key="2">
    <source>
        <dbReference type="EMBL" id="TDR16294.1"/>
    </source>
</evidence>
<dbReference type="AlphaFoldDB" id="A0A4R6XF48"/>
<dbReference type="PANTHER" id="PTHR35867:SF1">
    <property type="entry name" value="PROTEIN RSEC"/>
    <property type="match status" value="1"/>
</dbReference>
<protein>
    <submittedName>
        <fullName evidence="2">RseC/MucC-like positive regulator of sigma(E)</fullName>
    </submittedName>
</protein>
<reference evidence="2 3" key="1">
    <citation type="submission" date="2019-03" db="EMBL/GenBank/DDBJ databases">
        <title>Genomic Encyclopedia of Type Strains, Phase IV (KMG-IV): sequencing the most valuable type-strain genomes for metagenomic binning, comparative biology and taxonomic classification.</title>
        <authorList>
            <person name="Goeker M."/>
        </authorList>
    </citation>
    <scope>NUCLEOTIDE SEQUENCE [LARGE SCALE GENOMIC DNA]</scope>
    <source>
        <strain evidence="2 3">DSM 25488</strain>
    </source>
</reference>
<sequence>MIRLASVVMQNNHTVTLQLQQQEKCAGCPKNCNEPLFKLFSMKSNRIDLSTDNKQYQLIDGDHLLANKLKIGQLIVLNIDDSDLFRSSALLYFLPLLLILIGVSVGHFVGKWLGLLTDLSALMGLVIGLFTVVFIFKNKIMLKHLKFRPKVTILRPEGT</sequence>
<organism evidence="2 3">
    <name type="scientific">Marinicella litoralis</name>
    <dbReference type="NCBI Taxonomy" id="644220"/>
    <lineage>
        <taxon>Bacteria</taxon>
        <taxon>Pseudomonadati</taxon>
        <taxon>Pseudomonadota</taxon>
        <taxon>Gammaproteobacteria</taxon>
        <taxon>Lysobacterales</taxon>
        <taxon>Marinicellaceae</taxon>
        <taxon>Marinicella</taxon>
    </lineage>
</organism>
<dbReference type="Pfam" id="PF04246">
    <property type="entry name" value="RseC_MucC"/>
    <property type="match status" value="1"/>
</dbReference>
<name>A0A4R6XF48_9GAMM</name>
<proteinExistence type="predicted"/>
<evidence type="ECO:0000256" key="1">
    <source>
        <dbReference type="SAM" id="Phobius"/>
    </source>
</evidence>
<keyword evidence="1" id="KW-1133">Transmembrane helix</keyword>
<dbReference type="EMBL" id="SNZB01000008">
    <property type="protein sequence ID" value="TDR16294.1"/>
    <property type="molecule type" value="Genomic_DNA"/>
</dbReference>
<keyword evidence="1" id="KW-0472">Membrane</keyword>
<accession>A0A4R6XF48</accession>